<keyword evidence="5" id="KW-0456">Lyase</keyword>
<evidence type="ECO:0000256" key="5">
    <source>
        <dbReference type="ARBA" id="ARBA00023239"/>
    </source>
</evidence>
<dbReference type="GO" id="GO:0042351">
    <property type="term" value="P:'de novo' GDP-L-fucose biosynthetic process"/>
    <property type="evidence" value="ECO:0007669"/>
    <property type="project" value="TreeGrafter"/>
</dbReference>
<dbReference type="Proteomes" id="UP000177396">
    <property type="component" value="Unassembled WGS sequence"/>
</dbReference>
<feature type="domain" description="NAD(P)-binding" evidence="7">
    <location>
        <begin position="10"/>
        <end position="313"/>
    </location>
</feature>
<evidence type="ECO:0000256" key="2">
    <source>
        <dbReference type="ARBA" id="ARBA00001937"/>
    </source>
</evidence>
<dbReference type="CDD" id="cd05260">
    <property type="entry name" value="GDP_MD_SDR_e"/>
    <property type="match status" value="1"/>
</dbReference>
<gene>
    <name evidence="8" type="ORF">A2153_05540</name>
</gene>
<dbReference type="AlphaFoldDB" id="A0A1F5YJP7"/>
<evidence type="ECO:0000313" key="8">
    <source>
        <dbReference type="EMBL" id="OGG00283.1"/>
    </source>
</evidence>
<comment type="catalytic activity">
    <reaction evidence="1">
        <text>GDP-alpha-D-mannose = GDP-4-dehydro-alpha-D-rhamnose + H2O</text>
        <dbReference type="Rhea" id="RHEA:23820"/>
        <dbReference type="ChEBI" id="CHEBI:15377"/>
        <dbReference type="ChEBI" id="CHEBI:57527"/>
        <dbReference type="ChEBI" id="CHEBI:57964"/>
        <dbReference type="EC" id="4.2.1.47"/>
    </reaction>
</comment>
<comment type="caution">
    <text evidence="8">The sequence shown here is derived from an EMBL/GenBank/DDBJ whole genome shotgun (WGS) entry which is preliminary data.</text>
</comment>
<proteinExistence type="inferred from homology"/>
<dbReference type="PANTHER" id="PTHR43715:SF1">
    <property type="entry name" value="GDP-MANNOSE 4,6 DEHYDRATASE"/>
    <property type="match status" value="1"/>
</dbReference>
<comment type="cofactor">
    <cofactor evidence="2">
        <name>NADP(+)</name>
        <dbReference type="ChEBI" id="CHEBI:58349"/>
    </cofactor>
</comment>
<evidence type="ECO:0000256" key="3">
    <source>
        <dbReference type="ARBA" id="ARBA00009263"/>
    </source>
</evidence>
<dbReference type="SUPFAM" id="SSF51735">
    <property type="entry name" value="NAD(P)-binding Rossmann-fold domains"/>
    <property type="match status" value="1"/>
</dbReference>
<dbReference type="Gene3D" id="3.40.50.720">
    <property type="entry name" value="NAD(P)-binding Rossmann-like Domain"/>
    <property type="match status" value="1"/>
</dbReference>
<evidence type="ECO:0000256" key="1">
    <source>
        <dbReference type="ARBA" id="ARBA00000188"/>
    </source>
</evidence>
<name>A0A1F5YJP7_9BACT</name>
<accession>A0A1F5YJP7</accession>
<dbReference type="GO" id="GO:0008446">
    <property type="term" value="F:GDP-mannose 4,6-dehydratase activity"/>
    <property type="evidence" value="ECO:0007669"/>
    <property type="project" value="UniProtKB-EC"/>
</dbReference>
<evidence type="ECO:0000256" key="6">
    <source>
        <dbReference type="ARBA" id="ARBA00059383"/>
    </source>
</evidence>
<dbReference type="EMBL" id="MFJB01000026">
    <property type="protein sequence ID" value="OGG00283.1"/>
    <property type="molecule type" value="Genomic_DNA"/>
</dbReference>
<dbReference type="Gene3D" id="3.90.25.10">
    <property type="entry name" value="UDP-galactose 4-epimerase, domain 1"/>
    <property type="match status" value="1"/>
</dbReference>
<evidence type="ECO:0000259" key="7">
    <source>
        <dbReference type="Pfam" id="PF16363"/>
    </source>
</evidence>
<reference evidence="8 9" key="1">
    <citation type="journal article" date="2016" name="Nat. Commun.">
        <title>Thousands of microbial genomes shed light on interconnected biogeochemical processes in an aquifer system.</title>
        <authorList>
            <person name="Anantharaman K."/>
            <person name="Brown C.T."/>
            <person name="Hug L.A."/>
            <person name="Sharon I."/>
            <person name="Castelle C.J."/>
            <person name="Probst A.J."/>
            <person name="Thomas B.C."/>
            <person name="Singh A."/>
            <person name="Wilkins M.J."/>
            <person name="Karaoz U."/>
            <person name="Brodie E.L."/>
            <person name="Williams K.H."/>
            <person name="Hubbard S.S."/>
            <person name="Banfield J.F."/>
        </authorList>
    </citation>
    <scope>NUCLEOTIDE SEQUENCE [LARGE SCALE GENOMIC DNA]</scope>
</reference>
<sequence>MVKKNKKIALITGITGFAGSHLAELLMKEGVEVHGIIRWRSKTDNIEHIQNKIHLHEADLLDAHSLYKVIDETEPEYIFHLAAQSYVQTSWSSPSNTLEINIIGSVNIFEAVRKSGLPISIQIACSSEEYGRVHPSELPIKEDNPLRPLSPYAVSKLAMDYLGYQYWESYGLRIIRTRGFNHTGPRRGDVFSESTFARQIAEIEKGKKKPVVLVGNLNARRDYTDVRDMVRAYYLAVQKCQSGQVYNIATGKSWQIGRVLELLLSKSKAKIKIVQDKTRLRPSDVEVLIGDASKFRKETGWQPVIPFEKTMEDLLNYWRERV</sequence>
<comment type="similarity">
    <text evidence="3">Belongs to the NAD(P)-dependent epimerase/dehydratase family. GDP-mannose 4,6-dehydratase subfamily.</text>
</comment>
<dbReference type="InterPro" id="IPR016040">
    <property type="entry name" value="NAD(P)-bd_dom"/>
</dbReference>
<dbReference type="Pfam" id="PF16363">
    <property type="entry name" value="GDP_Man_Dehyd"/>
    <property type="match status" value="1"/>
</dbReference>
<dbReference type="EC" id="4.2.1.47" evidence="4"/>
<evidence type="ECO:0000256" key="4">
    <source>
        <dbReference type="ARBA" id="ARBA00011989"/>
    </source>
</evidence>
<comment type="function">
    <text evidence="6">Catalyzes the conversion of GDP-D-mannose to GDP-4-dehydro-6-deoxy-D-mannose.</text>
</comment>
<protein>
    <recommendedName>
        <fullName evidence="4">GDP-mannose 4,6-dehydratase</fullName>
        <ecNumber evidence="4">4.2.1.47</ecNumber>
    </recommendedName>
</protein>
<evidence type="ECO:0000313" key="9">
    <source>
        <dbReference type="Proteomes" id="UP000177396"/>
    </source>
</evidence>
<dbReference type="PANTHER" id="PTHR43715">
    <property type="entry name" value="GDP-MANNOSE 4,6-DEHYDRATASE"/>
    <property type="match status" value="1"/>
</dbReference>
<dbReference type="InterPro" id="IPR036291">
    <property type="entry name" value="NAD(P)-bd_dom_sf"/>
</dbReference>
<dbReference type="InterPro" id="IPR006368">
    <property type="entry name" value="GDP_Man_deHydtase"/>
</dbReference>
<dbReference type="FunFam" id="3.40.50.720:FF:000924">
    <property type="entry name" value="GDP-mannose 4,6 dehydratase"/>
    <property type="match status" value="1"/>
</dbReference>
<organism evidence="8 9">
    <name type="scientific">Candidatus Gottesmanbacteria bacterium RBG_16_38_7b</name>
    <dbReference type="NCBI Taxonomy" id="1798372"/>
    <lineage>
        <taxon>Bacteria</taxon>
        <taxon>Candidatus Gottesmaniibacteriota</taxon>
    </lineage>
</organism>